<keyword evidence="3" id="KW-1185">Reference proteome</keyword>
<organism evidence="2 3">
    <name type="scientific">Escallonia rubra</name>
    <dbReference type="NCBI Taxonomy" id="112253"/>
    <lineage>
        <taxon>Eukaryota</taxon>
        <taxon>Viridiplantae</taxon>
        <taxon>Streptophyta</taxon>
        <taxon>Embryophyta</taxon>
        <taxon>Tracheophyta</taxon>
        <taxon>Spermatophyta</taxon>
        <taxon>Magnoliopsida</taxon>
        <taxon>eudicotyledons</taxon>
        <taxon>Gunneridae</taxon>
        <taxon>Pentapetalae</taxon>
        <taxon>asterids</taxon>
        <taxon>campanulids</taxon>
        <taxon>Escalloniales</taxon>
        <taxon>Escalloniaceae</taxon>
        <taxon>Escallonia</taxon>
    </lineage>
</organism>
<comment type="caution">
    <text evidence="2">The sequence shown here is derived from an EMBL/GenBank/DDBJ whole genome shotgun (WGS) entry which is preliminary data.</text>
</comment>
<proteinExistence type="predicted"/>
<feature type="compositionally biased region" description="Basic and acidic residues" evidence="1">
    <location>
        <begin position="105"/>
        <end position="115"/>
    </location>
</feature>
<dbReference type="AlphaFoldDB" id="A0AA88R4J7"/>
<gene>
    <name evidence="2" type="ORF">RJ640_018348</name>
</gene>
<evidence type="ECO:0000313" key="2">
    <source>
        <dbReference type="EMBL" id="KAK2972641.1"/>
    </source>
</evidence>
<dbReference type="Proteomes" id="UP001187471">
    <property type="component" value="Unassembled WGS sequence"/>
</dbReference>
<evidence type="ECO:0000256" key="1">
    <source>
        <dbReference type="SAM" id="MobiDB-lite"/>
    </source>
</evidence>
<sequence>MAKGMLPITWFLSKESSCRLMRFSIPAGILPKILLLPSNNLCNPVEKLVTASGNTPPNWLPAIPTVLKLLELDKPVRKLKSSASRLPRLLEHMITRKRLGKRPKSRETFPPKELDDISSTESQEAFDNDIGTRPVNIFPPTSNALIVGNLRPRSEPKPPEPIKLSEEKPPVAMERLSYETFKNKSNVGEDSGKGSLLVFLSRLIIRRDMIKTSTRSPESSGIISLRPRDFSLFFNSFFGHPANCNSGIPPQSLAFPATEIVVAFAKTPSVGSSPSKWLKDKFKFSNKNR</sequence>
<name>A0AA88R4J7_9ASTE</name>
<dbReference type="EMBL" id="JAVXUO010002506">
    <property type="protein sequence ID" value="KAK2972641.1"/>
    <property type="molecule type" value="Genomic_DNA"/>
</dbReference>
<evidence type="ECO:0000313" key="3">
    <source>
        <dbReference type="Proteomes" id="UP001187471"/>
    </source>
</evidence>
<feature type="region of interest" description="Disordered" evidence="1">
    <location>
        <begin position="99"/>
        <end position="125"/>
    </location>
</feature>
<reference evidence="2" key="1">
    <citation type="submission" date="2022-12" db="EMBL/GenBank/DDBJ databases">
        <title>Draft genome assemblies for two species of Escallonia (Escalloniales).</title>
        <authorList>
            <person name="Chanderbali A."/>
            <person name="Dervinis C."/>
            <person name="Anghel I."/>
            <person name="Soltis D."/>
            <person name="Soltis P."/>
            <person name="Zapata F."/>
        </authorList>
    </citation>
    <scope>NUCLEOTIDE SEQUENCE</scope>
    <source>
        <strain evidence="2">UCBG92.1500</strain>
        <tissue evidence="2">Leaf</tissue>
    </source>
</reference>
<protein>
    <submittedName>
        <fullName evidence="2">Uncharacterized protein</fullName>
    </submittedName>
</protein>
<accession>A0AA88R4J7</accession>